<evidence type="ECO:0000256" key="1">
    <source>
        <dbReference type="SAM" id="MobiDB-lite"/>
    </source>
</evidence>
<dbReference type="Proteomes" id="UP001583172">
    <property type="component" value="Unassembled WGS sequence"/>
</dbReference>
<dbReference type="PANTHER" id="PTHR35204">
    <property type="entry name" value="YALI0A21131P"/>
    <property type="match status" value="1"/>
</dbReference>
<comment type="caution">
    <text evidence="2">The sequence shown here is derived from an EMBL/GenBank/DDBJ whole genome shotgun (WGS) entry which is preliminary data.</text>
</comment>
<reference evidence="2 3" key="1">
    <citation type="journal article" date="2024" name="Commun. Biol.">
        <title>Comparative genomic analysis of thermophilic fungi reveals convergent evolutionary adaptations and gene losses.</title>
        <authorList>
            <person name="Steindorff A.S."/>
            <person name="Aguilar-Pontes M.V."/>
            <person name="Robinson A.J."/>
            <person name="Andreopoulos B."/>
            <person name="LaButti K."/>
            <person name="Kuo A."/>
            <person name="Mondo S."/>
            <person name="Riley R."/>
            <person name="Otillar R."/>
            <person name="Haridas S."/>
            <person name="Lipzen A."/>
            <person name="Grimwood J."/>
            <person name="Schmutz J."/>
            <person name="Clum A."/>
            <person name="Reid I.D."/>
            <person name="Moisan M.C."/>
            <person name="Butler G."/>
            <person name="Nguyen T.T.M."/>
            <person name="Dewar K."/>
            <person name="Conant G."/>
            <person name="Drula E."/>
            <person name="Henrissat B."/>
            <person name="Hansel C."/>
            <person name="Singer S."/>
            <person name="Hutchinson M.I."/>
            <person name="de Vries R.P."/>
            <person name="Natvig D.O."/>
            <person name="Powell A.J."/>
            <person name="Tsang A."/>
            <person name="Grigoriev I.V."/>
        </authorList>
    </citation>
    <scope>NUCLEOTIDE SEQUENCE [LARGE SCALE GENOMIC DNA]</scope>
    <source>
        <strain evidence="2 3">CBS 620.91</strain>
    </source>
</reference>
<evidence type="ECO:0000313" key="2">
    <source>
        <dbReference type="EMBL" id="KAL1841224.1"/>
    </source>
</evidence>
<proteinExistence type="predicted"/>
<organism evidence="2 3">
    <name type="scientific">Humicola insolens</name>
    <name type="common">Soft-rot fungus</name>
    <dbReference type="NCBI Taxonomy" id="85995"/>
    <lineage>
        <taxon>Eukaryota</taxon>
        <taxon>Fungi</taxon>
        <taxon>Dikarya</taxon>
        <taxon>Ascomycota</taxon>
        <taxon>Pezizomycotina</taxon>
        <taxon>Sordariomycetes</taxon>
        <taxon>Sordariomycetidae</taxon>
        <taxon>Sordariales</taxon>
        <taxon>Chaetomiaceae</taxon>
        <taxon>Mycothermus</taxon>
    </lineage>
</organism>
<dbReference type="PANTHER" id="PTHR35204:SF1">
    <property type="entry name" value="ENTEROTOXIN"/>
    <property type="match status" value="1"/>
</dbReference>
<evidence type="ECO:0000313" key="3">
    <source>
        <dbReference type="Proteomes" id="UP001583172"/>
    </source>
</evidence>
<protein>
    <submittedName>
        <fullName evidence="2">Uncharacterized protein</fullName>
    </submittedName>
</protein>
<feature type="region of interest" description="Disordered" evidence="1">
    <location>
        <begin position="103"/>
        <end position="173"/>
    </location>
</feature>
<name>A0ABR3VH70_HUMIN</name>
<dbReference type="EMBL" id="JAZGSY010000082">
    <property type="protein sequence ID" value="KAL1841224.1"/>
    <property type="molecule type" value="Genomic_DNA"/>
</dbReference>
<gene>
    <name evidence="2" type="ORF">VTJ49DRAFT_7292</name>
</gene>
<dbReference type="InterPro" id="IPR038921">
    <property type="entry name" value="YOR389W-like"/>
</dbReference>
<keyword evidence="3" id="KW-1185">Reference proteome</keyword>
<accession>A0ABR3VH70</accession>
<sequence>MIHTLRIAAACLAIRGPVPTAGSHPDSLSPSLTAARRNAFDIFNTIHSAARQWGSSLRHNGMSVFLATVPAGVLLHHGTPHPDPPPGPEWLAFEIEHAELFAHPRPPRRPPPGKNASGAVIPPSDEQHPMHHRRTHPPPPLPHLIADRATPPSGSEPPILDPSPGHGDGDEVKGYLHTYRTTAPLALLYIDGSSAGKTDMGTLDTQDLLLRGNRTALVWDEGRRAKELCELVVSWGLHGILRMEAGFEIIKCAPFLSKMELVSASQRPGISDKAPWQPRRDVRMFETIRAVARRYWGIGAGRIVIDWGSMVSGYFYDVDLGLSNQSQAVALPRLAGLSDSELKGIRQRVEEVAKERGLVAGQGEVGGRRGAVDWQGVVDLVVARYAERLRHMAEGIETIAGMEDEVGGLLDTYIDYAADDAGYGAATKRCAGFYTQGITPETEEDRLVLAAIETVTGSICSTLFEVRRLVDENTGEDDATFKDVKKILRGLMKQLAWTNWMECRGCGIDEVCFVPMWPYGDRPSHEQPNCRNASTLQTGWFDDGYWKPGIPGGPRAGRPTP</sequence>